<dbReference type="FunFam" id="2.40.33.10:FF:000001">
    <property type="entry name" value="Pyruvate kinase"/>
    <property type="match status" value="1"/>
</dbReference>
<dbReference type="FunFam" id="3.20.20.60:FF:000001">
    <property type="entry name" value="Pyruvate kinase"/>
    <property type="match status" value="1"/>
</dbReference>
<proteinExistence type="inferred from homology"/>
<keyword evidence="12 15" id="KW-0324">Glycolysis</keyword>
<comment type="catalytic activity">
    <reaction evidence="15">
        <text>pyruvate + ATP = phosphoenolpyruvate + ADP + H(+)</text>
        <dbReference type="Rhea" id="RHEA:18157"/>
        <dbReference type="ChEBI" id="CHEBI:15361"/>
        <dbReference type="ChEBI" id="CHEBI:15378"/>
        <dbReference type="ChEBI" id="CHEBI:30616"/>
        <dbReference type="ChEBI" id="CHEBI:58702"/>
        <dbReference type="ChEBI" id="CHEBI:456216"/>
        <dbReference type="EC" id="2.7.1.40"/>
    </reaction>
</comment>
<evidence type="ECO:0000256" key="3">
    <source>
        <dbReference type="ARBA" id="ARBA00004997"/>
    </source>
</evidence>
<evidence type="ECO:0000256" key="6">
    <source>
        <dbReference type="ARBA" id="ARBA00022679"/>
    </source>
</evidence>
<dbReference type="GO" id="GO:0006950">
    <property type="term" value="P:response to stress"/>
    <property type="evidence" value="ECO:0007669"/>
    <property type="project" value="UniProtKB-ARBA"/>
</dbReference>
<evidence type="ECO:0000256" key="15">
    <source>
        <dbReference type="RuleBase" id="RU000504"/>
    </source>
</evidence>
<dbReference type="InterPro" id="IPR011037">
    <property type="entry name" value="Pyrv_Knase-like_insert_dom_sf"/>
</dbReference>
<name>A0A4U9HGT4_SERRU</name>
<dbReference type="PROSITE" id="PS00110">
    <property type="entry name" value="PYRUVATE_KINASE"/>
    <property type="match status" value="1"/>
</dbReference>
<protein>
    <recommendedName>
        <fullName evidence="5 14">Pyruvate kinase</fullName>
        <ecNumber evidence="5 14">2.7.1.40</ecNumber>
    </recommendedName>
</protein>
<dbReference type="GO" id="GO:0004743">
    <property type="term" value="F:pyruvate kinase activity"/>
    <property type="evidence" value="ECO:0007669"/>
    <property type="project" value="UniProtKB-UniRule"/>
</dbReference>
<dbReference type="SUPFAM" id="SSF51621">
    <property type="entry name" value="Phosphoenolpyruvate/pyruvate domain"/>
    <property type="match status" value="1"/>
</dbReference>
<reference evidence="17 18" key="1">
    <citation type="submission" date="2019-05" db="EMBL/GenBank/DDBJ databases">
        <authorList>
            <consortium name="Pathogen Informatics"/>
        </authorList>
    </citation>
    <scope>NUCLEOTIDE SEQUENCE [LARGE SCALE GENOMIC DNA]</scope>
    <source>
        <strain evidence="17 18">NCTC12971</strain>
    </source>
</reference>
<dbReference type="Gene3D" id="3.20.20.60">
    <property type="entry name" value="Phosphoenolpyruvate-binding domains"/>
    <property type="match status" value="1"/>
</dbReference>
<keyword evidence="13 17" id="KW-0670">Pyruvate</keyword>
<dbReference type="Proteomes" id="UP000307968">
    <property type="component" value="Chromosome"/>
</dbReference>
<evidence type="ECO:0000256" key="2">
    <source>
        <dbReference type="ARBA" id="ARBA00001958"/>
    </source>
</evidence>
<evidence type="ECO:0000256" key="13">
    <source>
        <dbReference type="ARBA" id="ARBA00023317"/>
    </source>
</evidence>
<dbReference type="Gene3D" id="3.40.1380.20">
    <property type="entry name" value="Pyruvate kinase, C-terminal domain"/>
    <property type="match status" value="1"/>
</dbReference>
<organism evidence="17 18">
    <name type="scientific">Serratia rubidaea</name>
    <name type="common">Serratia marinorubra</name>
    <dbReference type="NCBI Taxonomy" id="61652"/>
    <lineage>
        <taxon>Bacteria</taxon>
        <taxon>Pseudomonadati</taxon>
        <taxon>Pseudomonadota</taxon>
        <taxon>Gammaproteobacteria</taxon>
        <taxon>Enterobacterales</taxon>
        <taxon>Yersiniaceae</taxon>
        <taxon>Serratia</taxon>
    </lineage>
</organism>
<keyword evidence="6 15" id="KW-0808">Transferase</keyword>
<dbReference type="AlphaFoldDB" id="A0A4U9HGT4"/>
<dbReference type="InterPro" id="IPR001697">
    <property type="entry name" value="Pyr_Knase"/>
</dbReference>
<evidence type="ECO:0000256" key="7">
    <source>
        <dbReference type="ARBA" id="ARBA00022723"/>
    </source>
</evidence>
<dbReference type="Pfam" id="PF00224">
    <property type="entry name" value="PK"/>
    <property type="match status" value="1"/>
</dbReference>
<evidence type="ECO:0000256" key="11">
    <source>
        <dbReference type="ARBA" id="ARBA00022842"/>
    </source>
</evidence>
<keyword evidence="9 15" id="KW-0418">Kinase</keyword>
<dbReference type="InterPro" id="IPR015793">
    <property type="entry name" value="Pyrv_Knase_brl"/>
</dbReference>
<dbReference type="Gene3D" id="2.40.33.10">
    <property type="entry name" value="PK beta-barrel domain-like"/>
    <property type="match status" value="1"/>
</dbReference>
<dbReference type="GO" id="GO:0016301">
    <property type="term" value="F:kinase activity"/>
    <property type="evidence" value="ECO:0007669"/>
    <property type="project" value="UniProtKB-KW"/>
</dbReference>
<dbReference type="InterPro" id="IPR018209">
    <property type="entry name" value="Pyrv_Knase_AS"/>
</dbReference>
<evidence type="ECO:0000313" key="18">
    <source>
        <dbReference type="Proteomes" id="UP000307968"/>
    </source>
</evidence>
<evidence type="ECO:0000256" key="9">
    <source>
        <dbReference type="ARBA" id="ARBA00022777"/>
    </source>
</evidence>
<evidence type="ECO:0000256" key="5">
    <source>
        <dbReference type="ARBA" id="ARBA00012142"/>
    </source>
</evidence>
<evidence type="ECO:0000256" key="10">
    <source>
        <dbReference type="ARBA" id="ARBA00022840"/>
    </source>
</evidence>
<evidence type="ECO:0000256" key="1">
    <source>
        <dbReference type="ARBA" id="ARBA00001946"/>
    </source>
</evidence>
<sequence>MKKTKIVCTIGPKTESEEMLTQLLNAGMNVMRLNFSHGDYEEHGNRIKNMRAVMAKTGTTAGILLDTKGPEIRTMKLEGGKDAALVAGQTFTFTTDQSVIGNSDRVAVTYPGFAADLKIGNTVLVDDGLIGMEVTDISESEVVCKVLNNGDLGENKGVNLRRVHPAAGAAEKDKRDLIFGCEQGVDFVAASFIRKRSDVLEIREHLKAHGGEQIQIISKIENQEGLNNFDEILEASDGIMVARGDLGVEIPVEEVIFAQKMMIEKCNRARKVVITATQMLDSMIKNPRPTRAEAGDVANAILDGTDAVMLSGESAKGKYPLEAVSIMATICERTDKVMPSRIDSLNDTRKLRITEAVCRGAVETAEKLAAPLIVVATSGASRPNPCVNTSRTPTSWR</sequence>
<comment type="cofactor">
    <cofactor evidence="1">
        <name>Mg(2+)</name>
        <dbReference type="ChEBI" id="CHEBI:18420"/>
    </cofactor>
</comment>
<evidence type="ECO:0000259" key="16">
    <source>
        <dbReference type="Pfam" id="PF00224"/>
    </source>
</evidence>
<gene>
    <name evidence="17" type="primary">pykF_2</name>
    <name evidence="17" type="ORF">NCTC12971_02565</name>
</gene>
<dbReference type="PRINTS" id="PR01050">
    <property type="entry name" value="PYRUVTKNASE"/>
</dbReference>
<evidence type="ECO:0000256" key="12">
    <source>
        <dbReference type="ARBA" id="ARBA00023152"/>
    </source>
</evidence>
<dbReference type="NCBIfam" id="NF004978">
    <property type="entry name" value="PRK06354.1"/>
    <property type="match status" value="1"/>
</dbReference>
<dbReference type="PANTHER" id="PTHR11817">
    <property type="entry name" value="PYRUVATE KINASE"/>
    <property type="match status" value="1"/>
</dbReference>
<dbReference type="InterPro" id="IPR040442">
    <property type="entry name" value="Pyrv_kinase-like_dom_sf"/>
</dbReference>
<dbReference type="GO" id="GO:0005524">
    <property type="term" value="F:ATP binding"/>
    <property type="evidence" value="ECO:0007669"/>
    <property type="project" value="UniProtKB-KW"/>
</dbReference>
<evidence type="ECO:0000256" key="14">
    <source>
        <dbReference type="NCBIfam" id="TIGR01064"/>
    </source>
</evidence>
<dbReference type="InterPro" id="IPR015813">
    <property type="entry name" value="Pyrv/PenolPyrv_kinase-like_dom"/>
</dbReference>
<keyword evidence="11 15" id="KW-0460">Magnesium</keyword>
<evidence type="ECO:0000313" key="17">
    <source>
        <dbReference type="EMBL" id="VTP62301.1"/>
    </source>
</evidence>
<accession>A0A4U9HGT4</accession>
<keyword evidence="8" id="KW-0547">Nucleotide-binding</keyword>
<dbReference type="EMBL" id="LR590463">
    <property type="protein sequence ID" value="VTP62301.1"/>
    <property type="molecule type" value="Genomic_DNA"/>
</dbReference>
<keyword evidence="10" id="KW-0067">ATP-binding</keyword>
<comment type="cofactor">
    <cofactor evidence="2">
        <name>K(+)</name>
        <dbReference type="ChEBI" id="CHEBI:29103"/>
    </cofactor>
</comment>
<feature type="domain" description="Pyruvate kinase barrel" evidence="16">
    <location>
        <begin position="1"/>
        <end position="324"/>
    </location>
</feature>
<dbReference type="EC" id="2.7.1.40" evidence="5 14"/>
<dbReference type="SUPFAM" id="SSF50800">
    <property type="entry name" value="PK beta-barrel domain-like"/>
    <property type="match status" value="1"/>
</dbReference>
<comment type="pathway">
    <text evidence="3 15">Carbohydrate degradation; glycolysis; pyruvate from D-glyceraldehyde 3-phosphate: step 5/5.</text>
</comment>
<evidence type="ECO:0000256" key="4">
    <source>
        <dbReference type="ARBA" id="ARBA00008663"/>
    </source>
</evidence>
<dbReference type="NCBIfam" id="NF004491">
    <property type="entry name" value="PRK05826.1"/>
    <property type="match status" value="1"/>
</dbReference>
<evidence type="ECO:0000256" key="8">
    <source>
        <dbReference type="ARBA" id="ARBA00022741"/>
    </source>
</evidence>
<dbReference type="NCBIfam" id="TIGR01064">
    <property type="entry name" value="pyruv_kin"/>
    <property type="match status" value="1"/>
</dbReference>
<keyword evidence="7" id="KW-0479">Metal-binding</keyword>
<dbReference type="GO" id="GO:0000287">
    <property type="term" value="F:magnesium ion binding"/>
    <property type="evidence" value="ECO:0007669"/>
    <property type="project" value="UniProtKB-UniRule"/>
</dbReference>
<comment type="similarity">
    <text evidence="4 15">Belongs to the pyruvate kinase family.</text>
</comment>
<dbReference type="UniPathway" id="UPA00109">
    <property type="reaction ID" value="UER00188"/>
</dbReference>
<dbReference type="InterPro" id="IPR036918">
    <property type="entry name" value="Pyrv_Knase_C_sf"/>
</dbReference>
<dbReference type="InterPro" id="IPR015806">
    <property type="entry name" value="Pyrv_Knase_insert_dom_sf"/>
</dbReference>
<dbReference type="NCBIfam" id="NF006664">
    <property type="entry name" value="PRK09206.1"/>
    <property type="match status" value="1"/>
</dbReference>
<dbReference type="GO" id="GO:0030955">
    <property type="term" value="F:potassium ion binding"/>
    <property type="evidence" value="ECO:0007669"/>
    <property type="project" value="UniProtKB-UniRule"/>
</dbReference>